<sequence>MITKKNINIPIFRLKLKIVVVDDIKEALEVEPNIDTGADSCTIDHNNGTATIIIASNDMSVIAHECLHVKNAVWIRIGYSPNSMNDEVDAYLLDYIMAEVLKVVEKHTNKTLLKI</sequence>
<proteinExistence type="predicted"/>
<dbReference type="KEGG" id="vg:65129984"/>
<evidence type="ECO:0000313" key="1">
    <source>
        <dbReference type="EMBL" id="QOR59422.1"/>
    </source>
</evidence>
<dbReference type="EMBL" id="MT774389">
    <property type="protein sequence ID" value="QOR59422.1"/>
    <property type="molecule type" value="Genomic_DNA"/>
</dbReference>
<dbReference type="RefSeq" id="YP_010111580.1">
    <property type="nucleotide sequence ID" value="NC_055882.1"/>
</dbReference>
<protein>
    <submittedName>
        <fullName evidence="1">Uncharacterized protein</fullName>
    </submittedName>
</protein>
<keyword evidence="2" id="KW-1185">Reference proteome</keyword>
<dbReference type="GeneID" id="65129984"/>
<reference evidence="1 2" key="1">
    <citation type="submission" date="2020-07" db="EMBL/GenBank/DDBJ databases">
        <title>Taxonomic proposal: Crassvirales, a new order of highly abundant and diverse bacterial viruses.</title>
        <authorList>
            <person name="Shkoporov A.N."/>
            <person name="Stockdale S.R."/>
            <person name="Guerin E."/>
            <person name="Ross R.P."/>
            <person name="Hill C."/>
        </authorList>
    </citation>
    <scope>NUCLEOTIDE SEQUENCE [LARGE SCALE GENOMIC DNA]</scope>
</reference>
<accession>A0A7M1RZT9</accession>
<dbReference type="Proteomes" id="UP000593686">
    <property type="component" value="Genome"/>
</dbReference>
<evidence type="ECO:0000313" key="2">
    <source>
        <dbReference type="Proteomes" id="UP000593686"/>
    </source>
</evidence>
<name>A0A7M1RZT9_9CAUD</name>
<organism evidence="1 2">
    <name type="scientific">uncultured phage cr116_1</name>
    <dbReference type="NCBI Taxonomy" id="2772073"/>
    <lineage>
        <taxon>Viruses</taxon>
        <taxon>Duplodnaviria</taxon>
        <taxon>Heunggongvirae</taxon>
        <taxon>Uroviricota</taxon>
        <taxon>Caudoviricetes</taxon>
        <taxon>Crassvirales</taxon>
        <taxon>Steigviridae</taxon>
        <taxon>Asinivirinae</taxon>
        <taxon>Pamirivirus</taxon>
        <taxon>Pamirivirus faecium</taxon>
    </lineage>
</organism>